<dbReference type="EMBL" id="CP001359">
    <property type="protein sequence ID" value="ACL66711.1"/>
    <property type="molecule type" value="Genomic_DNA"/>
</dbReference>
<organism evidence="1 2">
    <name type="scientific">Anaeromyxobacter dehalogenans (strain ATCC BAA-258 / DSM 21875 / 2CP-1)</name>
    <dbReference type="NCBI Taxonomy" id="455488"/>
    <lineage>
        <taxon>Bacteria</taxon>
        <taxon>Pseudomonadati</taxon>
        <taxon>Myxococcota</taxon>
        <taxon>Myxococcia</taxon>
        <taxon>Myxococcales</taxon>
        <taxon>Cystobacterineae</taxon>
        <taxon>Anaeromyxobacteraceae</taxon>
        <taxon>Anaeromyxobacter</taxon>
    </lineage>
</organism>
<accession>B8JHJ9</accession>
<name>B8JHJ9_ANAD2</name>
<dbReference type="HOGENOM" id="CLU_2803023_0_0_7"/>
<dbReference type="KEGG" id="acp:A2cp1_3378"/>
<evidence type="ECO:0000313" key="1">
    <source>
        <dbReference type="EMBL" id="ACL66711.1"/>
    </source>
</evidence>
<protein>
    <submittedName>
        <fullName evidence="1">Uncharacterized protein</fullName>
    </submittedName>
</protein>
<gene>
    <name evidence="1" type="ordered locus">A2cp1_3378</name>
</gene>
<evidence type="ECO:0000313" key="2">
    <source>
        <dbReference type="Proteomes" id="UP000007089"/>
    </source>
</evidence>
<dbReference type="Proteomes" id="UP000007089">
    <property type="component" value="Chromosome"/>
</dbReference>
<proteinExistence type="predicted"/>
<dbReference type="AlphaFoldDB" id="B8JHJ9"/>
<sequence>MTAYDATSFSAGQDSGTRVAACVARLAALELTDHARWWNRRRRRIMADALVACAEELESTADADRAP</sequence>
<reference evidence="1" key="1">
    <citation type="submission" date="2009-01" db="EMBL/GenBank/DDBJ databases">
        <title>Complete sequence of Anaeromyxobacter dehalogenans 2CP-1.</title>
        <authorList>
            <consortium name="US DOE Joint Genome Institute"/>
            <person name="Lucas S."/>
            <person name="Copeland A."/>
            <person name="Lapidus A."/>
            <person name="Glavina del Rio T."/>
            <person name="Dalin E."/>
            <person name="Tice H."/>
            <person name="Bruce D."/>
            <person name="Goodwin L."/>
            <person name="Pitluck S."/>
            <person name="Saunders E."/>
            <person name="Brettin T."/>
            <person name="Detter J.C."/>
            <person name="Han C."/>
            <person name="Larimer F."/>
            <person name="Land M."/>
            <person name="Hauser L."/>
            <person name="Kyrpides N."/>
            <person name="Ovchinnikova G."/>
            <person name="Beliaev A.S."/>
            <person name="Richardson P."/>
        </authorList>
    </citation>
    <scope>NUCLEOTIDE SEQUENCE</scope>
    <source>
        <strain evidence="1">2CP-1</strain>
    </source>
</reference>
<keyword evidence="2" id="KW-1185">Reference proteome</keyword>